<comment type="caution">
    <text evidence="10">The sequence shown here is derived from an EMBL/GenBank/DDBJ whole genome shotgun (WGS) entry which is preliminary data.</text>
</comment>
<evidence type="ECO:0000256" key="2">
    <source>
        <dbReference type="ARBA" id="ARBA00022692"/>
    </source>
</evidence>
<accession>A0ABV1J5K3</accession>
<dbReference type="Proteomes" id="UP001481872">
    <property type="component" value="Unassembled WGS sequence"/>
</dbReference>
<evidence type="ECO:0000256" key="6">
    <source>
        <dbReference type="ARBA" id="ARBA00023136"/>
    </source>
</evidence>
<feature type="transmembrane region" description="Helical" evidence="7">
    <location>
        <begin position="156"/>
        <end position="176"/>
    </location>
</feature>
<protein>
    <submittedName>
        <fullName evidence="10">ABC transporter ATP-binding protein/permease</fullName>
    </submittedName>
</protein>
<dbReference type="InterPro" id="IPR036640">
    <property type="entry name" value="ABC1_TM_sf"/>
</dbReference>
<feature type="domain" description="ABC transmembrane type-1" evidence="9">
    <location>
        <begin position="16"/>
        <end position="301"/>
    </location>
</feature>
<dbReference type="PROSITE" id="PS50893">
    <property type="entry name" value="ABC_TRANSPORTER_2"/>
    <property type="match status" value="1"/>
</dbReference>
<keyword evidence="2 7" id="KW-0812">Transmembrane</keyword>
<evidence type="ECO:0000313" key="11">
    <source>
        <dbReference type="Proteomes" id="UP001481872"/>
    </source>
</evidence>
<feature type="transmembrane region" description="Helical" evidence="7">
    <location>
        <begin position="51"/>
        <end position="72"/>
    </location>
</feature>
<feature type="transmembrane region" description="Helical" evidence="7">
    <location>
        <begin position="243"/>
        <end position="266"/>
    </location>
</feature>
<dbReference type="GO" id="GO:0005524">
    <property type="term" value="F:ATP binding"/>
    <property type="evidence" value="ECO:0007669"/>
    <property type="project" value="UniProtKB-KW"/>
</dbReference>
<evidence type="ECO:0000313" key="10">
    <source>
        <dbReference type="EMBL" id="MEQ3353443.1"/>
    </source>
</evidence>
<evidence type="ECO:0000259" key="8">
    <source>
        <dbReference type="PROSITE" id="PS50893"/>
    </source>
</evidence>
<dbReference type="Gene3D" id="1.20.1560.10">
    <property type="entry name" value="ABC transporter type 1, transmembrane domain"/>
    <property type="match status" value="1"/>
</dbReference>
<dbReference type="PANTHER" id="PTHR24221:SF654">
    <property type="entry name" value="ATP-BINDING CASSETTE SUB-FAMILY B MEMBER 6"/>
    <property type="match status" value="1"/>
</dbReference>
<dbReference type="SUPFAM" id="SSF52540">
    <property type="entry name" value="P-loop containing nucleoside triphosphate hydrolases"/>
    <property type="match status" value="1"/>
</dbReference>
<dbReference type="CDD" id="cd18781">
    <property type="entry name" value="ABC_6TM_AarD_CydDC_like"/>
    <property type="match status" value="1"/>
</dbReference>
<feature type="transmembrane region" description="Helical" evidence="7">
    <location>
        <begin position="128"/>
        <end position="150"/>
    </location>
</feature>
<dbReference type="PROSITE" id="PS50929">
    <property type="entry name" value="ABC_TM1F"/>
    <property type="match status" value="1"/>
</dbReference>
<dbReference type="InterPro" id="IPR027417">
    <property type="entry name" value="P-loop_NTPase"/>
</dbReference>
<dbReference type="Pfam" id="PF00005">
    <property type="entry name" value="ABC_tran"/>
    <property type="match status" value="1"/>
</dbReference>
<keyword evidence="3" id="KW-0547">Nucleotide-binding</keyword>
<dbReference type="InterPro" id="IPR039421">
    <property type="entry name" value="Type_1_exporter"/>
</dbReference>
<organism evidence="10 11">
    <name type="scientific">Aedoeadaptatus acetigenes</name>
    <dbReference type="NCBI Taxonomy" id="2981723"/>
    <lineage>
        <taxon>Bacteria</taxon>
        <taxon>Bacillati</taxon>
        <taxon>Bacillota</taxon>
        <taxon>Tissierellia</taxon>
        <taxon>Tissierellales</taxon>
        <taxon>Peptoniphilaceae</taxon>
        <taxon>Aedoeadaptatus</taxon>
    </lineage>
</organism>
<evidence type="ECO:0000256" key="7">
    <source>
        <dbReference type="SAM" id="Phobius"/>
    </source>
</evidence>
<dbReference type="InterPro" id="IPR011527">
    <property type="entry name" value="ABC1_TM_dom"/>
</dbReference>
<feature type="transmembrane region" description="Helical" evidence="7">
    <location>
        <begin position="21"/>
        <end position="45"/>
    </location>
</feature>
<dbReference type="InterPro" id="IPR003593">
    <property type="entry name" value="AAA+_ATPase"/>
</dbReference>
<dbReference type="InterPro" id="IPR017871">
    <property type="entry name" value="ABC_transporter-like_CS"/>
</dbReference>
<comment type="subcellular location">
    <subcellularLocation>
        <location evidence="1">Cell membrane</location>
        <topology evidence="1">Multi-pass membrane protein</topology>
    </subcellularLocation>
</comment>
<dbReference type="SUPFAM" id="SSF90123">
    <property type="entry name" value="ABC transporter transmembrane region"/>
    <property type="match status" value="1"/>
</dbReference>
<sequence>MIDKRLLRYFSESKKAIAQVVGLKCLLLVLNSLATGLMVYALRLFFTESAWQKPLCFAVIGSFVIYLSRFFVAKKEVRLAYRASASVKEKMRSQLFRKLMGFGVRYKERLRSAEAVQMIGEGIDQLEIYFSAYLPQFYYSMIAPVFLFFVIGSMSWTVAIVLLIGVPLIPLAIALIQTFAKKTFAKYWTEYTDVGDEFLENLQGLTTLKIYGTDPYRHKQMEKSAEAFRVQTMRVLTMQLNSIIVMDFVAYGGAAIALVVCLKACMSGRLDFFDALFILLLSADYFLPMRQLGSFFHIAMNGMAAADRMFDLLALEEEEDGTLSMAGADKLTAKNLSLSYDGDKNALDQLSFDVKGPQLVGIVGPSGSGKSTLAAVLSKQLKGYGGSLAFCGVELSHTKEKSLLDHVTYLGAESYIMGGSVRELLAMANPRATVAAMWDSLERVNLKEYFAAEDGLNTIIQSGGSNLSGGQRQRLSLAMALLHDTPVYIFDEVTSNIDVESEEKIVGEIRALAETRLVLFISHRLANVKDAGRILVLNQGQLVEEGRHEELLEKGGMYSALWKTQAELESYRGGEVYA</sequence>
<evidence type="ECO:0000256" key="4">
    <source>
        <dbReference type="ARBA" id="ARBA00022840"/>
    </source>
</evidence>
<dbReference type="RefSeq" id="WP_349053772.1">
    <property type="nucleotide sequence ID" value="NZ_JBBNPS010000007.1"/>
</dbReference>
<evidence type="ECO:0000256" key="5">
    <source>
        <dbReference type="ARBA" id="ARBA00022989"/>
    </source>
</evidence>
<dbReference type="InterPro" id="IPR003439">
    <property type="entry name" value="ABC_transporter-like_ATP-bd"/>
</dbReference>
<dbReference type="SMART" id="SM00382">
    <property type="entry name" value="AAA"/>
    <property type="match status" value="1"/>
</dbReference>
<dbReference type="Gene3D" id="3.40.50.300">
    <property type="entry name" value="P-loop containing nucleotide triphosphate hydrolases"/>
    <property type="match status" value="1"/>
</dbReference>
<reference evidence="10 11" key="1">
    <citation type="submission" date="2024-04" db="EMBL/GenBank/DDBJ databases">
        <title>Human intestinal bacterial collection.</title>
        <authorList>
            <person name="Pauvert C."/>
            <person name="Hitch T.C.A."/>
            <person name="Clavel T."/>
        </authorList>
    </citation>
    <scope>NUCLEOTIDE SEQUENCE [LARGE SCALE GENOMIC DNA]</scope>
    <source>
        <strain evidence="10 11">CLA-SR-H026</strain>
    </source>
</reference>
<keyword evidence="4 10" id="KW-0067">ATP-binding</keyword>
<dbReference type="PROSITE" id="PS00211">
    <property type="entry name" value="ABC_TRANSPORTER_1"/>
    <property type="match status" value="1"/>
</dbReference>
<dbReference type="EMBL" id="JBBNPS010000007">
    <property type="protein sequence ID" value="MEQ3353443.1"/>
    <property type="molecule type" value="Genomic_DNA"/>
</dbReference>
<name>A0ABV1J5K3_9FIRM</name>
<keyword evidence="6 7" id="KW-0472">Membrane</keyword>
<gene>
    <name evidence="10" type="ORF">AAA081_03895</name>
</gene>
<evidence type="ECO:0000256" key="3">
    <source>
        <dbReference type="ARBA" id="ARBA00022741"/>
    </source>
</evidence>
<feature type="domain" description="ABC transporter" evidence="8">
    <location>
        <begin position="331"/>
        <end position="564"/>
    </location>
</feature>
<evidence type="ECO:0000256" key="1">
    <source>
        <dbReference type="ARBA" id="ARBA00004651"/>
    </source>
</evidence>
<keyword evidence="11" id="KW-1185">Reference proteome</keyword>
<dbReference type="PANTHER" id="PTHR24221">
    <property type="entry name" value="ATP-BINDING CASSETTE SUB-FAMILY B"/>
    <property type="match status" value="1"/>
</dbReference>
<evidence type="ECO:0000259" key="9">
    <source>
        <dbReference type="PROSITE" id="PS50929"/>
    </source>
</evidence>
<dbReference type="Pfam" id="PF00664">
    <property type="entry name" value="ABC_membrane"/>
    <property type="match status" value="1"/>
</dbReference>
<keyword evidence="5 7" id="KW-1133">Transmembrane helix</keyword>
<proteinExistence type="predicted"/>